<evidence type="ECO:0000313" key="1">
    <source>
        <dbReference type="EMBL" id="CAG8853713.1"/>
    </source>
</evidence>
<name>A0ABN7XEL1_GIGMA</name>
<protein>
    <submittedName>
        <fullName evidence="1">449_t:CDS:1</fullName>
    </submittedName>
</protein>
<accession>A0ABN7XEL1</accession>
<reference evidence="1 2" key="1">
    <citation type="submission" date="2021-06" db="EMBL/GenBank/DDBJ databases">
        <authorList>
            <person name="Kallberg Y."/>
            <person name="Tangrot J."/>
            <person name="Rosling A."/>
        </authorList>
    </citation>
    <scope>NUCLEOTIDE SEQUENCE [LARGE SCALE GENOMIC DNA]</scope>
    <source>
        <strain evidence="1 2">120-4 pot B 10/14</strain>
    </source>
</reference>
<proteinExistence type="predicted"/>
<dbReference type="Proteomes" id="UP000789901">
    <property type="component" value="Unassembled WGS sequence"/>
</dbReference>
<gene>
    <name evidence="1" type="ORF">GMARGA_LOCUS42534</name>
</gene>
<feature type="non-terminal residue" evidence="1">
    <location>
        <position position="1"/>
    </location>
</feature>
<feature type="non-terminal residue" evidence="1">
    <location>
        <position position="43"/>
    </location>
</feature>
<organism evidence="1 2">
    <name type="scientific">Gigaspora margarita</name>
    <dbReference type="NCBI Taxonomy" id="4874"/>
    <lineage>
        <taxon>Eukaryota</taxon>
        <taxon>Fungi</taxon>
        <taxon>Fungi incertae sedis</taxon>
        <taxon>Mucoromycota</taxon>
        <taxon>Glomeromycotina</taxon>
        <taxon>Glomeromycetes</taxon>
        <taxon>Diversisporales</taxon>
        <taxon>Gigasporaceae</taxon>
        <taxon>Gigaspora</taxon>
    </lineage>
</organism>
<keyword evidence="2" id="KW-1185">Reference proteome</keyword>
<comment type="caution">
    <text evidence="1">The sequence shown here is derived from an EMBL/GenBank/DDBJ whole genome shotgun (WGS) entry which is preliminary data.</text>
</comment>
<evidence type="ECO:0000313" key="2">
    <source>
        <dbReference type="Proteomes" id="UP000789901"/>
    </source>
</evidence>
<sequence>KIDANFGLLASRLDDGAPPELLISKKNFYQKFIHLKLSELLAK</sequence>
<dbReference type="EMBL" id="CAJVQB010128213">
    <property type="protein sequence ID" value="CAG8853713.1"/>
    <property type="molecule type" value="Genomic_DNA"/>
</dbReference>